<dbReference type="EMBL" id="QQAH01000008">
    <property type="protein sequence ID" value="RDD81974.1"/>
    <property type="molecule type" value="Genomic_DNA"/>
</dbReference>
<evidence type="ECO:0000313" key="2">
    <source>
        <dbReference type="EMBL" id="RDD81974.1"/>
    </source>
</evidence>
<sequence>MTDEFIEPTPRGRRNLIILFVIGALYATAHRLWLQPALFDYINSLPLCDQLPWWRGLLISVLITLLFVAALSTRCALQIFQHGQWPLPGTWVFRRTKIQRGPVVRSRAYLLLVASALAVACAWFGWQGLSTTPIFHPKGKCASGVVQPGPISEPRSS</sequence>
<evidence type="ECO:0000313" key="3">
    <source>
        <dbReference type="Proteomes" id="UP000253782"/>
    </source>
</evidence>
<dbReference type="Proteomes" id="UP000253782">
    <property type="component" value="Unassembled WGS sequence"/>
</dbReference>
<organism evidence="2 3">
    <name type="scientific">Dyella tabacisoli</name>
    <dbReference type="NCBI Taxonomy" id="2282381"/>
    <lineage>
        <taxon>Bacteria</taxon>
        <taxon>Pseudomonadati</taxon>
        <taxon>Pseudomonadota</taxon>
        <taxon>Gammaproteobacteria</taxon>
        <taxon>Lysobacterales</taxon>
        <taxon>Rhodanobacteraceae</taxon>
        <taxon>Dyella</taxon>
    </lineage>
</organism>
<accession>A0A369UMI6</accession>
<protein>
    <recommendedName>
        <fullName evidence="4">Transmembrane protein</fullName>
    </recommendedName>
</protein>
<evidence type="ECO:0008006" key="4">
    <source>
        <dbReference type="Google" id="ProtNLM"/>
    </source>
</evidence>
<keyword evidence="1" id="KW-0472">Membrane</keyword>
<dbReference type="RefSeq" id="WP_114845190.1">
    <property type="nucleotide sequence ID" value="NZ_JBHSPE010000008.1"/>
</dbReference>
<keyword evidence="1" id="KW-1133">Transmembrane helix</keyword>
<reference evidence="2 3" key="1">
    <citation type="submission" date="2018-07" db="EMBL/GenBank/DDBJ databases">
        <title>Dyella tabacisoli L4-6T, whole genome shotgun sequence.</title>
        <authorList>
            <person name="Zhou X.-K."/>
            <person name="Li W.-J."/>
            <person name="Duan Y.-Q."/>
        </authorList>
    </citation>
    <scope>NUCLEOTIDE SEQUENCE [LARGE SCALE GENOMIC DNA]</scope>
    <source>
        <strain evidence="2 3">L4-6</strain>
    </source>
</reference>
<keyword evidence="3" id="KW-1185">Reference proteome</keyword>
<comment type="caution">
    <text evidence="2">The sequence shown here is derived from an EMBL/GenBank/DDBJ whole genome shotgun (WGS) entry which is preliminary data.</text>
</comment>
<name>A0A369UMI6_9GAMM</name>
<evidence type="ECO:0000256" key="1">
    <source>
        <dbReference type="SAM" id="Phobius"/>
    </source>
</evidence>
<keyword evidence="1" id="KW-0812">Transmembrane</keyword>
<feature type="transmembrane region" description="Helical" evidence="1">
    <location>
        <begin position="16"/>
        <end position="33"/>
    </location>
</feature>
<feature type="transmembrane region" description="Helical" evidence="1">
    <location>
        <begin position="108"/>
        <end position="126"/>
    </location>
</feature>
<dbReference type="AlphaFoldDB" id="A0A369UMI6"/>
<proteinExistence type="predicted"/>
<feature type="transmembrane region" description="Helical" evidence="1">
    <location>
        <begin position="53"/>
        <end position="71"/>
    </location>
</feature>
<gene>
    <name evidence="2" type="ORF">DVJ77_09285</name>
</gene>
<dbReference type="OrthoDB" id="9965286at2"/>